<feature type="domain" description="Carboxymuconolactone decarboxylase-like" evidence="1">
    <location>
        <begin position="47"/>
        <end position="123"/>
    </location>
</feature>
<dbReference type="Pfam" id="PF02627">
    <property type="entry name" value="CMD"/>
    <property type="match status" value="1"/>
</dbReference>
<proteinExistence type="predicted"/>
<evidence type="ECO:0000259" key="1">
    <source>
        <dbReference type="Pfam" id="PF02627"/>
    </source>
</evidence>
<accession>A0A7I7QF23</accession>
<sequence>MKGDDSMTDARAQGLELFKDMLPGLIPDDATSLRDDGVAGELLELGLDHVFGSLWTRPGLDRRSRSLVTLGALIALRATDELKAHFPIALRNGLTVDEISEVIFHMTGYAGYPAAASARGVARQVLPNS</sequence>
<dbReference type="Proteomes" id="UP000467130">
    <property type="component" value="Chromosome"/>
</dbReference>
<dbReference type="KEGG" id="msto:MSTO_51590"/>
<keyword evidence="3" id="KW-1185">Reference proteome</keyword>
<dbReference type="PANTHER" id="PTHR33570">
    <property type="entry name" value="4-CARBOXYMUCONOLACTONE DECARBOXYLASE FAMILY PROTEIN"/>
    <property type="match status" value="1"/>
</dbReference>
<dbReference type="InterPro" id="IPR029032">
    <property type="entry name" value="AhpD-like"/>
</dbReference>
<dbReference type="GO" id="GO:0051920">
    <property type="term" value="F:peroxiredoxin activity"/>
    <property type="evidence" value="ECO:0007669"/>
    <property type="project" value="InterPro"/>
</dbReference>
<evidence type="ECO:0000313" key="3">
    <source>
        <dbReference type="Proteomes" id="UP000467130"/>
    </source>
</evidence>
<dbReference type="PANTHER" id="PTHR33570:SF2">
    <property type="entry name" value="CARBOXYMUCONOLACTONE DECARBOXYLASE-LIKE DOMAIN-CONTAINING PROTEIN"/>
    <property type="match status" value="1"/>
</dbReference>
<name>A0A7I7QF23_9MYCO</name>
<organism evidence="2 3">
    <name type="scientific">Mycobacterium stomatepiae</name>
    <dbReference type="NCBI Taxonomy" id="470076"/>
    <lineage>
        <taxon>Bacteria</taxon>
        <taxon>Bacillati</taxon>
        <taxon>Actinomycetota</taxon>
        <taxon>Actinomycetes</taxon>
        <taxon>Mycobacteriales</taxon>
        <taxon>Mycobacteriaceae</taxon>
        <taxon>Mycobacterium</taxon>
        <taxon>Mycobacterium simiae complex</taxon>
    </lineage>
</organism>
<reference evidence="2 3" key="1">
    <citation type="journal article" date="2019" name="Emerg. Microbes Infect.">
        <title>Comprehensive subspecies identification of 175 nontuberculous mycobacteria species based on 7547 genomic profiles.</title>
        <authorList>
            <person name="Matsumoto Y."/>
            <person name="Kinjo T."/>
            <person name="Motooka D."/>
            <person name="Nabeya D."/>
            <person name="Jung N."/>
            <person name="Uechi K."/>
            <person name="Horii T."/>
            <person name="Iida T."/>
            <person name="Fujita J."/>
            <person name="Nakamura S."/>
        </authorList>
    </citation>
    <scope>NUCLEOTIDE SEQUENCE [LARGE SCALE GENOMIC DNA]</scope>
    <source>
        <strain evidence="2 3">JCM 17783</strain>
    </source>
</reference>
<protein>
    <submittedName>
        <fullName evidence="2">4-carboxymuconolactone decarboxylase</fullName>
    </submittedName>
</protein>
<dbReference type="InterPro" id="IPR052512">
    <property type="entry name" value="4CMD/NDH-1_regulator"/>
</dbReference>
<evidence type="ECO:0000313" key="2">
    <source>
        <dbReference type="EMBL" id="BBY24954.1"/>
    </source>
</evidence>
<dbReference type="InterPro" id="IPR003779">
    <property type="entry name" value="CMD-like"/>
</dbReference>
<dbReference type="AlphaFoldDB" id="A0A7I7QF23"/>
<dbReference type="SUPFAM" id="SSF69118">
    <property type="entry name" value="AhpD-like"/>
    <property type="match status" value="1"/>
</dbReference>
<dbReference type="EMBL" id="AP022587">
    <property type="protein sequence ID" value="BBY24954.1"/>
    <property type="molecule type" value="Genomic_DNA"/>
</dbReference>
<gene>
    <name evidence="2" type="ORF">MSTO_51590</name>
</gene>
<dbReference type="Gene3D" id="1.20.1290.10">
    <property type="entry name" value="AhpD-like"/>
    <property type="match status" value="1"/>
</dbReference>